<reference evidence="6" key="1">
    <citation type="journal article" date="2015" name="Nature">
        <title>Complex archaea that bridge the gap between prokaryotes and eukaryotes.</title>
        <authorList>
            <person name="Spang A."/>
            <person name="Saw J.H."/>
            <person name="Jorgensen S.L."/>
            <person name="Zaremba-Niedzwiedzka K."/>
            <person name="Martijn J."/>
            <person name="Lind A.E."/>
            <person name="van Eijk R."/>
            <person name="Schleper C."/>
            <person name="Guy L."/>
            <person name="Ettema T.J."/>
        </authorList>
    </citation>
    <scope>NUCLEOTIDE SEQUENCE</scope>
</reference>
<evidence type="ECO:0008006" key="7">
    <source>
        <dbReference type="Google" id="ProtNLM"/>
    </source>
</evidence>
<sequence>AFSQTDVLEFLGLKQLWRFFMKGKGKQKNLFGYDKLVINGMYRFIRHPMYFGVSLVFLFNPFISLLTLADRICAVSYLFIGTFFEEKRMLRVFGNEYRVYKENVPRFIPYKTIAVRKSRGD</sequence>
<evidence type="ECO:0000256" key="4">
    <source>
        <dbReference type="ARBA" id="ARBA00023136"/>
    </source>
</evidence>
<evidence type="ECO:0000256" key="5">
    <source>
        <dbReference type="SAM" id="Phobius"/>
    </source>
</evidence>
<accession>A0A0F8ZAP4</accession>
<dbReference type="Gene3D" id="1.20.120.1630">
    <property type="match status" value="1"/>
</dbReference>
<dbReference type="EMBL" id="LAZR01064628">
    <property type="protein sequence ID" value="KKK57151.1"/>
    <property type="molecule type" value="Genomic_DNA"/>
</dbReference>
<evidence type="ECO:0000256" key="2">
    <source>
        <dbReference type="ARBA" id="ARBA00022692"/>
    </source>
</evidence>
<organism evidence="6">
    <name type="scientific">marine sediment metagenome</name>
    <dbReference type="NCBI Taxonomy" id="412755"/>
    <lineage>
        <taxon>unclassified sequences</taxon>
        <taxon>metagenomes</taxon>
        <taxon>ecological metagenomes</taxon>
    </lineage>
</organism>
<proteinExistence type="predicted"/>
<name>A0A0F8ZAP4_9ZZZZ</name>
<evidence type="ECO:0000256" key="3">
    <source>
        <dbReference type="ARBA" id="ARBA00022989"/>
    </source>
</evidence>
<evidence type="ECO:0000256" key="1">
    <source>
        <dbReference type="ARBA" id="ARBA00004127"/>
    </source>
</evidence>
<gene>
    <name evidence="6" type="ORF">LCGC14_3057370</name>
</gene>
<dbReference type="InterPro" id="IPR007318">
    <property type="entry name" value="Phopholipid_MeTrfase"/>
</dbReference>
<protein>
    <recommendedName>
        <fullName evidence="7">NnrU domain-containing protein</fullName>
    </recommendedName>
</protein>
<evidence type="ECO:0000313" key="6">
    <source>
        <dbReference type="EMBL" id="KKK57151.1"/>
    </source>
</evidence>
<feature type="non-terminal residue" evidence="6">
    <location>
        <position position="1"/>
    </location>
</feature>
<comment type="subcellular location">
    <subcellularLocation>
        <location evidence="1">Endomembrane system</location>
        <topology evidence="1">Multi-pass membrane protein</topology>
    </subcellularLocation>
</comment>
<keyword evidence="4 5" id="KW-0472">Membrane</keyword>
<keyword evidence="2 5" id="KW-0812">Transmembrane</keyword>
<dbReference type="AlphaFoldDB" id="A0A0F8ZAP4"/>
<dbReference type="Pfam" id="PF04191">
    <property type="entry name" value="PEMT"/>
    <property type="match status" value="1"/>
</dbReference>
<dbReference type="GO" id="GO:0012505">
    <property type="term" value="C:endomembrane system"/>
    <property type="evidence" value="ECO:0007669"/>
    <property type="project" value="UniProtKB-SubCell"/>
</dbReference>
<comment type="caution">
    <text evidence="6">The sequence shown here is derived from an EMBL/GenBank/DDBJ whole genome shotgun (WGS) entry which is preliminary data.</text>
</comment>
<keyword evidence="3 5" id="KW-1133">Transmembrane helix</keyword>
<feature type="transmembrane region" description="Helical" evidence="5">
    <location>
        <begin position="49"/>
        <end position="69"/>
    </location>
</feature>